<dbReference type="Gene3D" id="3.20.20.150">
    <property type="entry name" value="Divalent-metal-dependent TIM barrel enzymes"/>
    <property type="match status" value="1"/>
</dbReference>
<reference evidence="2" key="1">
    <citation type="submission" date="2023-02" db="EMBL/GenBank/DDBJ databases">
        <title>Gut commensal Christensenella minuta modulates host metabolism via a new class of secondary bile acids.</title>
        <authorList>
            <person name="Liu C."/>
        </authorList>
    </citation>
    <scope>NUCLEOTIDE SEQUENCE</scope>
    <source>
        <strain evidence="2">CA70</strain>
    </source>
</reference>
<dbReference type="Pfam" id="PF01261">
    <property type="entry name" value="AP_endonuc_2"/>
    <property type="match status" value="1"/>
</dbReference>
<keyword evidence="2" id="KW-0413">Isomerase</keyword>
<dbReference type="InterPro" id="IPR036237">
    <property type="entry name" value="Xyl_isomerase-like_sf"/>
</dbReference>
<dbReference type="SUPFAM" id="SSF51658">
    <property type="entry name" value="Xylose isomerase-like"/>
    <property type="match status" value="1"/>
</dbReference>
<name>A0AAU8AA28_9FIRM</name>
<dbReference type="RefSeq" id="WP_079547431.1">
    <property type="nucleotide sequence ID" value="NZ_CP117826.1"/>
</dbReference>
<dbReference type="EMBL" id="CP117826">
    <property type="protein sequence ID" value="XCC62777.1"/>
    <property type="molecule type" value="Genomic_DNA"/>
</dbReference>
<dbReference type="PANTHER" id="PTHR12110:SF21">
    <property type="entry name" value="XYLOSE ISOMERASE-LIKE TIM BARREL DOMAIN-CONTAINING PROTEIN"/>
    <property type="match status" value="1"/>
</dbReference>
<dbReference type="InterPro" id="IPR013022">
    <property type="entry name" value="Xyl_isomerase-like_TIM-brl"/>
</dbReference>
<accession>A0AAU8AA28</accession>
<dbReference type="GO" id="GO:0016853">
    <property type="term" value="F:isomerase activity"/>
    <property type="evidence" value="ECO:0007669"/>
    <property type="project" value="UniProtKB-KW"/>
</dbReference>
<dbReference type="AlphaFoldDB" id="A0AAU8AA28"/>
<sequence length="278" mass="31009">MFKYSYDALVYCGEPIRTSIERLAKYGYDAIEMLGEPDNFNINEVNGLCRDNGIKVSSTCSIFTPQRDLVHPDYKIRNHAKDYVKKVVDFTAALGGEKVIVAPTACSKVAPIADIEEELSWAVENVRECAEYAQKCDITICLESWNRYETYITHSLSRVLALLKRIDMPNVGVMGDTFHMNIEEADMAQSLIECGKDLVHIHLADSNRAAPGAGHIDFEPIIKALVEIGYDGYLTFELLPAGADPFAVMAQGGCDEFYDKYTKMAIDTIKAVEKKLNV</sequence>
<dbReference type="InterPro" id="IPR050312">
    <property type="entry name" value="IolE/XylAMocC-like"/>
</dbReference>
<evidence type="ECO:0000313" key="2">
    <source>
        <dbReference type="EMBL" id="XCC62777.1"/>
    </source>
</evidence>
<protein>
    <submittedName>
        <fullName evidence="2">Sugar phosphate isomerase/epimerase</fullName>
    </submittedName>
</protein>
<organism evidence="2">
    <name type="scientific">Christensenella massiliensis</name>
    <dbReference type="NCBI Taxonomy" id="1805714"/>
    <lineage>
        <taxon>Bacteria</taxon>
        <taxon>Bacillati</taxon>
        <taxon>Bacillota</taxon>
        <taxon>Clostridia</taxon>
        <taxon>Christensenellales</taxon>
        <taxon>Christensenellaceae</taxon>
        <taxon>Christensenella</taxon>
    </lineage>
</organism>
<evidence type="ECO:0000259" key="1">
    <source>
        <dbReference type="Pfam" id="PF01261"/>
    </source>
</evidence>
<dbReference type="PANTHER" id="PTHR12110">
    <property type="entry name" value="HYDROXYPYRUVATE ISOMERASE"/>
    <property type="match status" value="1"/>
</dbReference>
<feature type="domain" description="Xylose isomerase-like TIM barrel" evidence="1">
    <location>
        <begin position="21"/>
        <end position="239"/>
    </location>
</feature>
<gene>
    <name evidence="2" type="ORF">PUP29_02310</name>
</gene>
<proteinExistence type="predicted"/>